<dbReference type="EMBL" id="GGFK01013726">
    <property type="protein sequence ID" value="MBW47047.1"/>
    <property type="molecule type" value="Transcribed_RNA"/>
</dbReference>
<sequence length="112" mass="12860">MLVLLHLVHLVRLVLGRAVVMNNTDTAAKRHRDGHVGFRNRVHGRGNQRRLQHNFLRQRGGQIDLVGRKIDESRENDKVIVRQAIALLEQLLARKAILQAFLFSVGTVFHRC</sequence>
<reference evidence="2" key="1">
    <citation type="submission" date="2018-01" db="EMBL/GenBank/DDBJ databases">
        <title>An insight into the sialome of Amazonian anophelines.</title>
        <authorList>
            <person name="Ribeiro J.M."/>
            <person name="Scarpassa V."/>
            <person name="Calvo E."/>
        </authorList>
    </citation>
    <scope>NUCLEOTIDE SEQUENCE</scope>
    <source>
        <tissue evidence="2">Salivary glands</tissue>
    </source>
</reference>
<proteinExistence type="predicted"/>
<evidence type="ECO:0000256" key="1">
    <source>
        <dbReference type="SAM" id="SignalP"/>
    </source>
</evidence>
<feature type="signal peptide" evidence="1">
    <location>
        <begin position="1"/>
        <end position="16"/>
    </location>
</feature>
<accession>A0A2M4B1X9</accession>
<protein>
    <submittedName>
        <fullName evidence="2">Putative secreted protein</fullName>
    </submittedName>
</protein>
<organism evidence="2">
    <name type="scientific">Anopheles triannulatus</name>
    <dbReference type="NCBI Taxonomy" id="58253"/>
    <lineage>
        <taxon>Eukaryota</taxon>
        <taxon>Metazoa</taxon>
        <taxon>Ecdysozoa</taxon>
        <taxon>Arthropoda</taxon>
        <taxon>Hexapoda</taxon>
        <taxon>Insecta</taxon>
        <taxon>Pterygota</taxon>
        <taxon>Neoptera</taxon>
        <taxon>Endopterygota</taxon>
        <taxon>Diptera</taxon>
        <taxon>Nematocera</taxon>
        <taxon>Culicoidea</taxon>
        <taxon>Culicidae</taxon>
        <taxon>Anophelinae</taxon>
        <taxon>Anopheles</taxon>
    </lineage>
</organism>
<dbReference type="AlphaFoldDB" id="A0A2M4B1X9"/>
<dbReference type="AntiFam" id="ANF00223">
    <property type="entry name" value="Shadow ORF (opposite guaB)"/>
</dbReference>
<feature type="chain" id="PRO_5014798575" evidence="1">
    <location>
        <begin position="17"/>
        <end position="112"/>
    </location>
</feature>
<keyword evidence="1" id="KW-0732">Signal</keyword>
<name>A0A2M4B1X9_9DIPT</name>
<evidence type="ECO:0000313" key="2">
    <source>
        <dbReference type="EMBL" id="MBW47047.1"/>
    </source>
</evidence>
<dbReference type="AntiFam" id="ANF00141">
    <property type="entry name" value="Shadow ORF (opposite guaB)"/>
</dbReference>